<evidence type="ECO:0000259" key="5">
    <source>
        <dbReference type="Pfam" id="PF00551"/>
    </source>
</evidence>
<evidence type="ECO:0000256" key="3">
    <source>
        <dbReference type="ARBA" id="ARBA00022679"/>
    </source>
</evidence>
<keyword evidence="4" id="KW-0658">Purine biosynthesis</keyword>
<dbReference type="Proteomes" id="UP001301442">
    <property type="component" value="Chromosome"/>
</dbReference>
<dbReference type="SUPFAM" id="SSF53328">
    <property type="entry name" value="Formyltransferase"/>
    <property type="match status" value="1"/>
</dbReference>
<dbReference type="EC" id="2.1.2.2" evidence="2"/>
<sequence>MKSLRIAVLVSPDPSDIYFANKIMEAIDVEVVFVETKFREENNLQRYLKFFKALFNPVKVITKLRDSRLRKQLDHRSGTIAAEGFGDAGKQIFPKNGTTVIYTDGPKDLNSSINVARLKAFKVDLIVCCGCSILNNSVISIPRLGVLNLHGGLSQRYRGILPILFSINNNEPEYIGLTVHYVRQGIDDGEVIYQARPVICLDDNPESIYIKIVKLGIENMLQAIADIAYGKIKSYKLIEKGKLYTAKMATAEVIAKAWEGSELVIASYLANKDEQDKEVLMMLNKHYSTDSIST</sequence>
<protein>
    <recommendedName>
        <fullName evidence="2">phosphoribosylglycinamide formyltransferase 1</fullName>
        <ecNumber evidence="2">2.1.2.2</ecNumber>
    </recommendedName>
</protein>
<proteinExistence type="predicted"/>
<keyword evidence="7" id="KW-1185">Reference proteome</keyword>
<dbReference type="InterPro" id="IPR036477">
    <property type="entry name" value="Formyl_transf_N_sf"/>
</dbReference>
<evidence type="ECO:0000313" key="6">
    <source>
        <dbReference type="EMBL" id="WOH36635.1"/>
    </source>
</evidence>
<comment type="pathway">
    <text evidence="1">Purine metabolism; IMP biosynthesis via de novo pathway; N(2)-formyl-N(1)-(5-phospho-D-ribosyl)glycinamide from N(1)-(5-phospho-D-ribosyl)glycinamide (10-formyl THF route): step 1/1.</text>
</comment>
<reference evidence="6 7" key="1">
    <citation type="submission" date="2023-09" db="EMBL/GenBank/DDBJ databases">
        <authorList>
            <person name="Qi X."/>
        </authorList>
    </citation>
    <scope>NUCLEOTIDE SEQUENCE [LARGE SCALE GENOMIC DNA]</scope>
    <source>
        <strain evidence="6 7">S1-1</strain>
    </source>
</reference>
<evidence type="ECO:0000313" key="7">
    <source>
        <dbReference type="Proteomes" id="UP001301442"/>
    </source>
</evidence>
<evidence type="ECO:0000256" key="1">
    <source>
        <dbReference type="ARBA" id="ARBA00005054"/>
    </source>
</evidence>
<accession>A0ABZ0GM53</accession>
<dbReference type="RefSeq" id="WP_348395447.1">
    <property type="nucleotide sequence ID" value="NZ_CP136600.1"/>
</dbReference>
<dbReference type="InterPro" id="IPR002376">
    <property type="entry name" value="Formyl_transf_N"/>
</dbReference>
<keyword evidence="3" id="KW-0808">Transferase</keyword>
<feature type="domain" description="Formyl transferase N-terminal" evidence="5">
    <location>
        <begin position="106"/>
        <end position="224"/>
    </location>
</feature>
<name>A0ABZ0GM53_9GAMM</name>
<organism evidence="6 7">
    <name type="scientific">Thalassotalea fonticola</name>
    <dbReference type="NCBI Taxonomy" id="3065649"/>
    <lineage>
        <taxon>Bacteria</taxon>
        <taxon>Pseudomonadati</taxon>
        <taxon>Pseudomonadota</taxon>
        <taxon>Gammaproteobacteria</taxon>
        <taxon>Alteromonadales</taxon>
        <taxon>Colwelliaceae</taxon>
        <taxon>Thalassotalea</taxon>
    </lineage>
</organism>
<gene>
    <name evidence="6" type="ORF">RI844_14830</name>
</gene>
<evidence type="ECO:0000256" key="4">
    <source>
        <dbReference type="ARBA" id="ARBA00022755"/>
    </source>
</evidence>
<dbReference type="PANTHER" id="PTHR43369">
    <property type="entry name" value="PHOSPHORIBOSYLGLYCINAMIDE FORMYLTRANSFERASE"/>
    <property type="match status" value="1"/>
</dbReference>
<dbReference type="PANTHER" id="PTHR43369:SF2">
    <property type="entry name" value="PHOSPHORIBOSYLGLYCINAMIDE FORMYLTRANSFERASE"/>
    <property type="match status" value="1"/>
</dbReference>
<dbReference type="CDD" id="cd08653">
    <property type="entry name" value="FMT_core_like_3"/>
    <property type="match status" value="1"/>
</dbReference>
<dbReference type="Gene3D" id="3.40.50.12230">
    <property type="match status" value="1"/>
</dbReference>
<dbReference type="EMBL" id="CP136600">
    <property type="protein sequence ID" value="WOH36635.1"/>
    <property type="molecule type" value="Genomic_DNA"/>
</dbReference>
<dbReference type="Pfam" id="PF00551">
    <property type="entry name" value="Formyl_trans_N"/>
    <property type="match status" value="1"/>
</dbReference>
<evidence type="ECO:0000256" key="2">
    <source>
        <dbReference type="ARBA" id="ARBA00012254"/>
    </source>
</evidence>